<keyword evidence="2" id="KW-0597">Phosphoprotein</keyword>
<dbReference type="PROSITE" id="PS51257">
    <property type="entry name" value="PROKAR_LIPOPROTEIN"/>
    <property type="match status" value="1"/>
</dbReference>
<keyword evidence="4 15" id="KW-0732">Signal</keyword>
<dbReference type="SMART" id="SM00194">
    <property type="entry name" value="PTPc"/>
    <property type="match status" value="1"/>
</dbReference>
<evidence type="ECO:0000256" key="5">
    <source>
        <dbReference type="ARBA" id="ARBA00022989"/>
    </source>
</evidence>
<dbReference type="Pfam" id="PF11548">
    <property type="entry name" value="Receptor_IA-2"/>
    <property type="match status" value="1"/>
</dbReference>
<organism evidence="18 19">
    <name type="scientific">Orchesella dallaii</name>
    <dbReference type="NCBI Taxonomy" id="48710"/>
    <lineage>
        <taxon>Eukaryota</taxon>
        <taxon>Metazoa</taxon>
        <taxon>Ecdysozoa</taxon>
        <taxon>Arthropoda</taxon>
        <taxon>Hexapoda</taxon>
        <taxon>Collembola</taxon>
        <taxon>Entomobryomorpha</taxon>
        <taxon>Entomobryoidea</taxon>
        <taxon>Orchesellidae</taxon>
        <taxon>Orchesellinae</taxon>
        <taxon>Orchesella</taxon>
    </lineage>
</organism>
<evidence type="ECO:0000256" key="4">
    <source>
        <dbReference type="ARBA" id="ARBA00022729"/>
    </source>
</evidence>
<dbReference type="EMBL" id="CAXLJM020000027">
    <property type="protein sequence ID" value="CAL8095283.1"/>
    <property type="molecule type" value="Genomic_DNA"/>
</dbReference>
<dbReference type="PANTHER" id="PTHR46106">
    <property type="entry name" value="IA-2 PROTEIN TYROSINE PHOSPHATASE, ISOFORM C"/>
    <property type="match status" value="1"/>
</dbReference>
<dbReference type="Pfam" id="PF00102">
    <property type="entry name" value="Y_phosphatase"/>
    <property type="match status" value="1"/>
</dbReference>
<dbReference type="Gene3D" id="3.90.190.10">
    <property type="entry name" value="Protein tyrosine phosphatase superfamily"/>
    <property type="match status" value="1"/>
</dbReference>
<feature type="chain" id="PRO_5047200252" description="Receptor-type tyrosine-protein phosphatase N2" evidence="15">
    <location>
        <begin position="31"/>
        <end position="1289"/>
    </location>
</feature>
<feature type="compositionally biased region" description="Basic and acidic residues" evidence="13">
    <location>
        <begin position="452"/>
        <end position="467"/>
    </location>
</feature>
<proteinExistence type="predicted"/>
<evidence type="ECO:0000313" key="18">
    <source>
        <dbReference type="EMBL" id="CAL8095283.1"/>
    </source>
</evidence>
<feature type="region of interest" description="Disordered" evidence="13">
    <location>
        <begin position="962"/>
        <end position="996"/>
    </location>
</feature>
<feature type="domain" description="Tyrosine-protein phosphatase" evidence="16">
    <location>
        <begin position="1019"/>
        <end position="1279"/>
    </location>
</feature>
<evidence type="ECO:0000256" key="2">
    <source>
        <dbReference type="ARBA" id="ARBA00022553"/>
    </source>
</evidence>
<dbReference type="InterPro" id="IPR033522">
    <property type="entry name" value="IA-2/IA-2_beta"/>
</dbReference>
<evidence type="ECO:0000256" key="6">
    <source>
        <dbReference type="ARBA" id="ARBA00023018"/>
    </source>
</evidence>
<feature type="region of interest" description="Disordered" evidence="13">
    <location>
        <begin position="505"/>
        <end position="536"/>
    </location>
</feature>
<evidence type="ECO:0000256" key="14">
    <source>
        <dbReference type="SAM" id="Phobius"/>
    </source>
</evidence>
<feature type="coiled-coil region" evidence="12">
    <location>
        <begin position="412"/>
        <end position="442"/>
    </location>
</feature>
<dbReference type="InterPro" id="IPR029021">
    <property type="entry name" value="Prot-tyrosine_phosphatase-like"/>
</dbReference>
<keyword evidence="6" id="KW-0770">Synapse</keyword>
<evidence type="ECO:0000313" key="19">
    <source>
        <dbReference type="Proteomes" id="UP001642540"/>
    </source>
</evidence>
<dbReference type="InterPro" id="IPR003595">
    <property type="entry name" value="Tyr_Pase_cat"/>
</dbReference>
<evidence type="ECO:0000256" key="9">
    <source>
        <dbReference type="ARBA" id="ARBA00023180"/>
    </source>
</evidence>
<evidence type="ECO:0000256" key="13">
    <source>
        <dbReference type="SAM" id="MobiDB-lite"/>
    </source>
</evidence>
<dbReference type="Gene3D" id="3.30.70.2470">
    <property type="entry name" value="Protein-tyrosine phosphatase receptor IA-2 ectodomain"/>
    <property type="match status" value="1"/>
</dbReference>
<feature type="compositionally biased region" description="Basic and acidic residues" evidence="13">
    <location>
        <begin position="741"/>
        <end position="753"/>
    </location>
</feature>
<evidence type="ECO:0000256" key="3">
    <source>
        <dbReference type="ARBA" id="ARBA00022692"/>
    </source>
</evidence>
<feature type="region of interest" description="Disordered" evidence="13">
    <location>
        <begin position="301"/>
        <end position="325"/>
    </location>
</feature>
<keyword evidence="7 14" id="KW-0472">Membrane</keyword>
<dbReference type="PANTHER" id="PTHR46106:SF4">
    <property type="entry name" value="IA-2 PROTEIN TYROSINE PHOSPHATASE, ISOFORM C"/>
    <property type="match status" value="1"/>
</dbReference>
<name>A0ABP1QBB4_9HEXA</name>
<evidence type="ECO:0000256" key="1">
    <source>
        <dbReference type="ARBA" id="ARBA00004212"/>
    </source>
</evidence>
<evidence type="ECO:0000256" key="8">
    <source>
        <dbReference type="ARBA" id="ARBA00023170"/>
    </source>
</evidence>
<evidence type="ECO:0000259" key="16">
    <source>
        <dbReference type="PROSITE" id="PS50055"/>
    </source>
</evidence>
<dbReference type="PRINTS" id="PR00700">
    <property type="entry name" value="PRTYPHPHTASE"/>
</dbReference>
<feature type="region of interest" description="Disordered" evidence="13">
    <location>
        <begin position="452"/>
        <end position="476"/>
    </location>
</feature>
<sequence>MRVTTVRMKSRIFCLINVFVIYACVTGCEGKPTQAVTPNDFGTYLKDGQIITGYIGCLFSKSLCEQTTEWCYNDGAFGRCLSNSGVIDQESLYRYDLSKSDAHLVEKEMERLFAMGYRWGHLYTQCVLQTLLESIRRGFQWEQSICSEVQDQDLEGALKAFEEDIDPKNLAYIKYHPSSTDFAEENYRPPKELKHLKNSPIIEGREKLFEPEEHMKASEQFKQQALELAANELPPPSSSGVMDQKVLEEDLENAVQKTKVKPPNKGKGKSGKNKNKGKGERQPVKKSLLNMEYPYNLYNLQSSSGNRLENKQEQELPSVGDTNQLSQAEEQALLTGLLRDYSNTFAMDDDVQLSPMLQPKIFSTFYNTPDLFRLGVESKDETPSSPLLYGNGIGSTSGSGYERSFANVDGDISELQGQRARQEELNRQEDEQEIRNTAAQLEAALLAESVLRNDVEQEDTRRSESRNKFSQVEEEGEPLEYLLPGHYSLPLISAQDPISQLASFQGSPSFPDAFSDGYGARTSKSDYEDLQNDEPEQDDRKLLYTEGGLIFLNKNNKNSYNDWISGREPSGPAPSNRIDDLGFYDAPLTKEDQESLMYLKRFIGNPSAPAKEMELMRAERERPTGGFDAPEYLLYGNPESVGDMTGNGYEELDSILENGYGGGNMGFERQERLDVKKPGPWYRTVNNYAFDKEDIDAVPPIDLSVVQRGGENPEFGAAEGPADMVQYDTKDGGNTPSTKTESSEKSGQHEELPSPKLGYMDMNKKSVPVVFGKKWADHGGDIEIVDKSYVNLELDRNVNWNGAEELINLISELLDVDRSKFKDVLANEKVVSFKVEENDKGLNSTTVAQRIDKLKDKVKQELGVKILQTNVGVGIKENTKIPSVSAQYVDQDPTSNRMFIATFAVCGLVAAVLISAVALFLVRKHAKSKEKLVRLSQDDPSYEACKDYQELCRARMAGSKNNEKMEPLLGSSRKVTSKDSDNGSSSSRSEEPVLTNMDISTGHMVLSYMEDHLKNRDRMDREWAALAAYEADPCSTAVAEKPENAKKNRFSNSLPFDHSRVILNDLANISGTDYINASTITDHDPRNPAYIATQGPLPNTVADFWQMVWEQGSVVIVNLTRLAENGTALCHRYWPEEGSELHHIYEVHLVSEHIWCDEYLVRSFYLKNLKTGETRTVTQFHFLAWPENGIPQSTKALLEFRRKVNKSYRGRSCPIIVHCSDGAGRSGTYCLIDMVLNRMSKGAKEIDIAATLEHIRDQRPNMVRSKQQFEFVLMAVAEEVHAILKALPQ</sequence>
<evidence type="ECO:0000256" key="15">
    <source>
        <dbReference type="SAM" id="SignalP"/>
    </source>
</evidence>
<dbReference type="InterPro" id="IPR021613">
    <property type="entry name" value="Receptor_IA-2_dom"/>
</dbReference>
<keyword evidence="19" id="KW-1185">Reference proteome</keyword>
<feature type="domain" description="Tyrosine specific protein phosphatases" evidence="17">
    <location>
        <begin position="1198"/>
        <end position="1270"/>
    </location>
</feature>
<dbReference type="PROSITE" id="PS50055">
    <property type="entry name" value="TYR_PHOSPHATASE_PTP"/>
    <property type="match status" value="1"/>
</dbReference>
<evidence type="ECO:0000259" key="17">
    <source>
        <dbReference type="PROSITE" id="PS50056"/>
    </source>
</evidence>
<protein>
    <recommendedName>
        <fullName evidence="20">Receptor-type tyrosine-protein phosphatase N2</fullName>
    </recommendedName>
</protein>
<dbReference type="PROSITE" id="PS50056">
    <property type="entry name" value="TYR_PHOSPHATASE_2"/>
    <property type="match status" value="1"/>
</dbReference>
<dbReference type="SMART" id="SM00404">
    <property type="entry name" value="PTPc_motif"/>
    <property type="match status" value="1"/>
</dbReference>
<keyword evidence="5 14" id="KW-1133">Transmembrane helix</keyword>
<evidence type="ECO:0000256" key="7">
    <source>
        <dbReference type="ARBA" id="ARBA00023136"/>
    </source>
</evidence>
<feature type="transmembrane region" description="Helical" evidence="14">
    <location>
        <begin position="898"/>
        <end position="922"/>
    </location>
</feature>
<feature type="signal peptide" evidence="15">
    <location>
        <begin position="1"/>
        <end position="30"/>
    </location>
</feature>
<keyword evidence="8" id="KW-0675">Receptor</keyword>
<gene>
    <name evidence="18" type="ORF">ODALV1_LOCUS9030</name>
</gene>
<evidence type="ECO:0000256" key="10">
    <source>
        <dbReference type="ARBA" id="ARBA00023329"/>
    </source>
</evidence>
<evidence type="ECO:0000256" key="11">
    <source>
        <dbReference type="ARBA" id="ARBA00034103"/>
    </source>
</evidence>
<comment type="caution">
    <text evidence="18">The sequence shown here is derived from an EMBL/GenBank/DDBJ whole genome shotgun (WGS) entry which is preliminary data.</text>
</comment>
<keyword evidence="3 14" id="KW-0812">Transmembrane</keyword>
<dbReference type="PROSITE" id="PS00383">
    <property type="entry name" value="TYR_PHOSPHATASE_1"/>
    <property type="match status" value="1"/>
</dbReference>
<dbReference type="InterPro" id="IPR038112">
    <property type="entry name" value="Receptor_IA-2_ectodomain_sf"/>
</dbReference>
<feature type="region of interest" description="Disordered" evidence="13">
    <location>
        <begin position="254"/>
        <end position="288"/>
    </location>
</feature>
<keyword evidence="9" id="KW-0325">Glycoprotein</keyword>
<dbReference type="InterPro" id="IPR016130">
    <property type="entry name" value="Tyr_Pase_AS"/>
</dbReference>
<evidence type="ECO:0000256" key="12">
    <source>
        <dbReference type="SAM" id="Coils"/>
    </source>
</evidence>
<keyword evidence="12" id="KW-0175">Coiled coil</keyword>
<feature type="region of interest" description="Disordered" evidence="13">
    <location>
        <begin position="707"/>
        <end position="759"/>
    </location>
</feature>
<dbReference type="SUPFAM" id="SSF52799">
    <property type="entry name" value="(Phosphotyrosine protein) phosphatases II"/>
    <property type="match status" value="1"/>
</dbReference>
<evidence type="ECO:0008006" key="20">
    <source>
        <dbReference type="Google" id="ProtNLM"/>
    </source>
</evidence>
<keyword evidence="10" id="KW-0968">Cytoplasmic vesicle</keyword>
<accession>A0ABP1QBB4</accession>
<dbReference type="InterPro" id="IPR000387">
    <property type="entry name" value="Tyr_Pase_dom"/>
</dbReference>
<dbReference type="Proteomes" id="UP001642540">
    <property type="component" value="Unassembled WGS sequence"/>
</dbReference>
<comment type="subcellular location">
    <subcellularLocation>
        <location evidence="1">Cytoplasmic vesicle</location>
        <location evidence="1">Secretory vesicle membrane</location>
        <topology evidence="1">Single-pass type I membrane protein</topology>
    </subcellularLocation>
    <subcellularLocation>
        <location evidence="11">Synapse</location>
    </subcellularLocation>
</comment>
<dbReference type="InterPro" id="IPR000242">
    <property type="entry name" value="PTP_cat"/>
</dbReference>
<reference evidence="18 19" key="1">
    <citation type="submission" date="2024-08" db="EMBL/GenBank/DDBJ databases">
        <authorList>
            <person name="Cucini C."/>
            <person name="Frati F."/>
        </authorList>
    </citation>
    <scope>NUCLEOTIDE SEQUENCE [LARGE SCALE GENOMIC DNA]</scope>
</reference>
<feature type="compositionally biased region" description="Basic residues" evidence="13">
    <location>
        <begin position="258"/>
        <end position="276"/>
    </location>
</feature>